<evidence type="ECO:0000313" key="7">
    <source>
        <dbReference type="EMBL" id="XBX80553.1"/>
    </source>
</evidence>
<dbReference type="InterPro" id="IPR001123">
    <property type="entry name" value="LeuE-type"/>
</dbReference>
<feature type="transmembrane region" description="Helical" evidence="6">
    <location>
        <begin position="36"/>
        <end position="61"/>
    </location>
</feature>
<keyword evidence="2" id="KW-1003">Cell membrane</keyword>
<keyword evidence="4 6" id="KW-1133">Transmembrane helix</keyword>
<dbReference type="EMBL" id="CP158357">
    <property type="protein sequence ID" value="XBX80553.1"/>
    <property type="molecule type" value="Genomic_DNA"/>
</dbReference>
<feature type="transmembrane region" description="Helical" evidence="6">
    <location>
        <begin position="73"/>
        <end position="91"/>
    </location>
</feature>
<evidence type="ECO:0000256" key="6">
    <source>
        <dbReference type="SAM" id="Phobius"/>
    </source>
</evidence>
<dbReference type="GO" id="GO:0015171">
    <property type="term" value="F:amino acid transmembrane transporter activity"/>
    <property type="evidence" value="ECO:0007669"/>
    <property type="project" value="TreeGrafter"/>
</dbReference>
<dbReference type="PANTHER" id="PTHR30086">
    <property type="entry name" value="ARGININE EXPORTER PROTEIN ARGO"/>
    <property type="match status" value="1"/>
</dbReference>
<evidence type="ECO:0000256" key="2">
    <source>
        <dbReference type="ARBA" id="ARBA00022475"/>
    </source>
</evidence>
<feature type="transmembrane region" description="Helical" evidence="6">
    <location>
        <begin position="151"/>
        <end position="171"/>
    </location>
</feature>
<comment type="subcellular location">
    <subcellularLocation>
        <location evidence="1">Cell membrane</location>
        <topology evidence="1">Multi-pass membrane protein</topology>
    </subcellularLocation>
</comment>
<evidence type="ECO:0000256" key="1">
    <source>
        <dbReference type="ARBA" id="ARBA00004651"/>
    </source>
</evidence>
<evidence type="ECO:0000256" key="3">
    <source>
        <dbReference type="ARBA" id="ARBA00022692"/>
    </source>
</evidence>
<dbReference type="PANTHER" id="PTHR30086:SF20">
    <property type="entry name" value="ARGININE EXPORTER PROTEIN ARGO-RELATED"/>
    <property type="match status" value="1"/>
</dbReference>
<evidence type="ECO:0000256" key="5">
    <source>
        <dbReference type="ARBA" id="ARBA00023136"/>
    </source>
</evidence>
<feature type="transmembrane region" description="Helical" evidence="6">
    <location>
        <begin position="6"/>
        <end position="24"/>
    </location>
</feature>
<gene>
    <name evidence="7" type="ORF">ABS642_10810</name>
</gene>
<protein>
    <submittedName>
        <fullName evidence="7">LysE family translocator</fullName>
    </submittedName>
</protein>
<dbReference type="AlphaFoldDB" id="A0AAU7W482"/>
<dbReference type="GO" id="GO:0005886">
    <property type="term" value="C:plasma membrane"/>
    <property type="evidence" value="ECO:0007669"/>
    <property type="project" value="UniProtKB-SubCell"/>
</dbReference>
<sequence length="203" mass="21896">MSWEFLVVVVLVVLAPGVDLLMVLRNTVAGGRRVGAATAAGIGVASMLQGLLVAIGVGALIVQSQWLFEALRWVGVAVLLVLGVQALWAAVRRDLPKIVSDRPTERRWARGFAQGFLCNATNPKMLVFYLSLLPQFVAAGAPLETWLFHAWMLPLIGTAWLLMLAVLAGTVREFLLKPLVRRLMDAVSGVALIGFGVKLATDQ</sequence>
<name>A0AAU7W482_9MICO</name>
<proteinExistence type="predicted"/>
<dbReference type="RefSeq" id="WP_350353354.1">
    <property type="nucleotide sequence ID" value="NZ_CP158357.1"/>
</dbReference>
<organism evidence="7">
    <name type="scientific">Microbacterium sp. A8/3-1</name>
    <dbReference type="NCBI Taxonomy" id="3160749"/>
    <lineage>
        <taxon>Bacteria</taxon>
        <taxon>Bacillati</taxon>
        <taxon>Actinomycetota</taxon>
        <taxon>Actinomycetes</taxon>
        <taxon>Micrococcales</taxon>
        <taxon>Microbacteriaceae</taxon>
        <taxon>Microbacterium</taxon>
    </lineage>
</organism>
<keyword evidence="3 6" id="KW-0812">Transmembrane</keyword>
<keyword evidence="5 6" id="KW-0472">Membrane</keyword>
<dbReference type="PIRSF" id="PIRSF006324">
    <property type="entry name" value="LeuE"/>
    <property type="match status" value="1"/>
</dbReference>
<dbReference type="Pfam" id="PF01810">
    <property type="entry name" value="LysE"/>
    <property type="match status" value="1"/>
</dbReference>
<evidence type="ECO:0000256" key="4">
    <source>
        <dbReference type="ARBA" id="ARBA00022989"/>
    </source>
</evidence>
<accession>A0AAU7W482</accession>
<reference evidence="7" key="1">
    <citation type="submission" date="2024-06" db="EMBL/GenBank/DDBJ databases">
        <title>Draft genome sequence of Microbacterium sp. strain A8/3-1, isolated from Oxytropis tragacanthoides Fisch. ex DC. Root nodules in the Altai region of Russia.</title>
        <authorList>
            <person name="Sazanova A."/>
            <person name="Guro P."/>
            <person name="Kuznetsova I."/>
            <person name="Belimov A."/>
            <person name="Safronova V."/>
        </authorList>
    </citation>
    <scope>NUCLEOTIDE SEQUENCE</scope>
    <source>
        <strain evidence="7">A8/3-1</strain>
    </source>
</reference>